<organism evidence="5 6">
    <name type="scientific">Ligilactobacillus equi DSM 15833 = JCM 10991</name>
    <dbReference type="NCBI Taxonomy" id="1423740"/>
    <lineage>
        <taxon>Bacteria</taxon>
        <taxon>Bacillati</taxon>
        <taxon>Bacillota</taxon>
        <taxon>Bacilli</taxon>
        <taxon>Lactobacillales</taxon>
        <taxon>Lactobacillaceae</taxon>
        <taxon>Ligilactobacillus</taxon>
    </lineage>
</organism>
<comment type="caution">
    <text evidence="5">The sequence shown here is derived from an EMBL/GenBank/DDBJ whole genome shotgun (WGS) entry which is preliminary data.</text>
</comment>
<evidence type="ECO:0000256" key="1">
    <source>
        <dbReference type="ARBA" id="ARBA00023015"/>
    </source>
</evidence>
<dbReference type="PANTHER" id="PTHR44846:SF1">
    <property type="entry name" value="MANNOSYL-D-GLYCERATE TRANSPORT_METABOLISM SYSTEM REPRESSOR MNGR-RELATED"/>
    <property type="match status" value="1"/>
</dbReference>
<dbReference type="Gene3D" id="1.10.10.10">
    <property type="entry name" value="Winged helix-like DNA-binding domain superfamily/Winged helix DNA-binding domain"/>
    <property type="match status" value="1"/>
</dbReference>
<dbReference type="SUPFAM" id="SSF64288">
    <property type="entry name" value="Chorismate lyase-like"/>
    <property type="match status" value="1"/>
</dbReference>
<proteinExistence type="predicted"/>
<sequence>MGTPRYIKIHNEIQSRIEKGYWQVGQRIPAERELAQEFMVSRMTLRQALQTLVDEGVLERRIGAGTFVAQRKIQDKMSGITSFTELTRRQGKVPSSQTVSYLVTEPSLSEAEKLELAENQKILRMERIRFADDEPICFEVAALPFDMVADYRQSQVTTSLYQTLADDGLRIGRAQQTVSATVASERIAELLKVKRGSAILMLRQVTTLKDGRPFEYVRTHYAGDRFEFYLEK</sequence>
<dbReference type="FunFam" id="1.10.10.10:FF:000079">
    <property type="entry name" value="GntR family transcriptional regulator"/>
    <property type="match status" value="1"/>
</dbReference>
<dbReference type="Pfam" id="PF00392">
    <property type="entry name" value="GntR"/>
    <property type="match status" value="1"/>
</dbReference>
<dbReference type="InterPro" id="IPR036388">
    <property type="entry name" value="WH-like_DNA-bd_sf"/>
</dbReference>
<name>A0A0R1TQN8_9LACO</name>
<protein>
    <submittedName>
        <fullName evidence="5">UbiC transcription regulator-associated</fullName>
    </submittedName>
</protein>
<keyword evidence="3" id="KW-0804">Transcription</keyword>
<keyword evidence="2" id="KW-0238">DNA-binding</keyword>
<dbReference type="Proteomes" id="UP000051048">
    <property type="component" value="Unassembled WGS sequence"/>
</dbReference>
<dbReference type="EMBL" id="AZFH01000013">
    <property type="protein sequence ID" value="KRL83214.1"/>
    <property type="molecule type" value="Genomic_DNA"/>
</dbReference>
<gene>
    <name evidence="5" type="ORF">FC36_GL000430</name>
</gene>
<dbReference type="SMART" id="SM00345">
    <property type="entry name" value="HTH_GNTR"/>
    <property type="match status" value="1"/>
</dbReference>
<dbReference type="InterPro" id="IPR050679">
    <property type="entry name" value="Bact_HTH_transcr_reg"/>
</dbReference>
<dbReference type="CDD" id="cd07377">
    <property type="entry name" value="WHTH_GntR"/>
    <property type="match status" value="1"/>
</dbReference>
<keyword evidence="1" id="KW-0805">Transcription regulation</keyword>
<dbReference type="InterPro" id="IPR011663">
    <property type="entry name" value="UTRA"/>
</dbReference>
<evidence type="ECO:0000256" key="2">
    <source>
        <dbReference type="ARBA" id="ARBA00023125"/>
    </source>
</evidence>
<dbReference type="GO" id="GO:0003700">
    <property type="term" value="F:DNA-binding transcription factor activity"/>
    <property type="evidence" value="ECO:0007669"/>
    <property type="project" value="InterPro"/>
</dbReference>
<dbReference type="PROSITE" id="PS50949">
    <property type="entry name" value="HTH_GNTR"/>
    <property type="match status" value="1"/>
</dbReference>
<evidence type="ECO:0000259" key="4">
    <source>
        <dbReference type="PROSITE" id="PS50949"/>
    </source>
</evidence>
<dbReference type="GO" id="GO:0003677">
    <property type="term" value="F:DNA binding"/>
    <property type="evidence" value="ECO:0007669"/>
    <property type="project" value="UniProtKB-KW"/>
</dbReference>
<dbReference type="InterPro" id="IPR000524">
    <property type="entry name" value="Tscrpt_reg_HTH_GntR"/>
</dbReference>
<dbReference type="RefSeq" id="WP_025021079.1">
    <property type="nucleotide sequence ID" value="NZ_AZFH01000013.1"/>
</dbReference>
<dbReference type="Pfam" id="PF07702">
    <property type="entry name" value="UTRA"/>
    <property type="match status" value="1"/>
</dbReference>
<dbReference type="STRING" id="1423740.FC36_GL000430"/>
<dbReference type="SUPFAM" id="SSF46785">
    <property type="entry name" value="Winged helix' DNA-binding domain"/>
    <property type="match status" value="1"/>
</dbReference>
<accession>A0A0R1TQN8</accession>
<dbReference type="PRINTS" id="PR00035">
    <property type="entry name" value="HTHGNTR"/>
</dbReference>
<dbReference type="GO" id="GO:0045892">
    <property type="term" value="P:negative regulation of DNA-templated transcription"/>
    <property type="evidence" value="ECO:0007669"/>
    <property type="project" value="TreeGrafter"/>
</dbReference>
<dbReference type="PANTHER" id="PTHR44846">
    <property type="entry name" value="MANNOSYL-D-GLYCERATE TRANSPORT/METABOLISM SYSTEM REPRESSOR MNGR-RELATED"/>
    <property type="match status" value="1"/>
</dbReference>
<dbReference type="PATRIC" id="fig|1423740.3.peg.461"/>
<evidence type="ECO:0000313" key="5">
    <source>
        <dbReference type="EMBL" id="KRL83214.1"/>
    </source>
</evidence>
<evidence type="ECO:0000256" key="3">
    <source>
        <dbReference type="ARBA" id="ARBA00023163"/>
    </source>
</evidence>
<feature type="domain" description="HTH gntR-type" evidence="4">
    <location>
        <begin position="3"/>
        <end position="71"/>
    </location>
</feature>
<dbReference type="AlphaFoldDB" id="A0A0R1TQN8"/>
<dbReference type="Gene3D" id="3.40.1410.10">
    <property type="entry name" value="Chorismate lyase-like"/>
    <property type="match status" value="1"/>
</dbReference>
<dbReference type="OrthoDB" id="9815017at2"/>
<dbReference type="SMART" id="SM00866">
    <property type="entry name" value="UTRA"/>
    <property type="match status" value="1"/>
</dbReference>
<dbReference type="InterPro" id="IPR036390">
    <property type="entry name" value="WH_DNA-bd_sf"/>
</dbReference>
<evidence type="ECO:0000313" key="6">
    <source>
        <dbReference type="Proteomes" id="UP000051048"/>
    </source>
</evidence>
<reference evidence="5 6" key="1">
    <citation type="journal article" date="2015" name="Genome Announc.">
        <title>Expanding the biotechnology potential of lactobacilli through comparative genomics of 213 strains and associated genera.</title>
        <authorList>
            <person name="Sun Z."/>
            <person name="Harris H.M."/>
            <person name="McCann A."/>
            <person name="Guo C."/>
            <person name="Argimon S."/>
            <person name="Zhang W."/>
            <person name="Yang X."/>
            <person name="Jeffery I.B."/>
            <person name="Cooney J.C."/>
            <person name="Kagawa T.F."/>
            <person name="Liu W."/>
            <person name="Song Y."/>
            <person name="Salvetti E."/>
            <person name="Wrobel A."/>
            <person name="Rasinkangas P."/>
            <person name="Parkhill J."/>
            <person name="Rea M.C."/>
            <person name="O'Sullivan O."/>
            <person name="Ritari J."/>
            <person name="Douillard F.P."/>
            <person name="Paul Ross R."/>
            <person name="Yang R."/>
            <person name="Briner A.E."/>
            <person name="Felis G.E."/>
            <person name="de Vos W.M."/>
            <person name="Barrangou R."/>
            <person name="Klaenhammer T.R."/>
            <person name="Caufield P.W."/>
            <person name="Cui Y."/>
            <person name="Zhang H."/>
            <person name="O'Toole P.W."/>
        </authorList>
    </citation>
    <scope>NUCLEOTIDE SEQUENCE [LARGE SCALE GENOMIC DNA]</scope>
    <source>
        <strain evidence="5 6">DSM 15833</strain>
    </source>
</reference>
<dbReference type="InterPro" id="IPR028978">
    <property type="entry name" value="Chorismate_lyase_/UTRA_dom_sf"/>
</dbReference>